<dbReference type="GO" id="GO:0008270">
    <property type="term" value="F:zinc ion binding"/>
    <property type="evidence" value="ECO:0007669"/>
    <property type="project" value="InterPro"/>
</dbReference>
<dbReference type="FunFam" id="1.25.40.10:FF:000470">
    <property type="entry name" value="Pentatricopeptide repeat-containing protein At5g66520"/>
    <property type="match status" value="1"/>
</dbReference>
<dbReference type="PANTHER" id="PTHR47926">
    <property type="entry name" value="PENTATRICOPEPTIDE REPEAT-CONTAINING PROTEIN"/>
    <property type="match status" value="1"/>
</dbReference>
<accession>A0A9E7FHB9</accession>
<proteinExistence type="inferred from homology"/>
<dbReference type="GO" id="GO:0046983">
    <property type="term" value="F:protein dimerization activity"/>
    <property type="evidence" value="ECO:0007669"/>
    <property type="project" value="InterPro"/>
</dbReference>
<dbReference type="InterPro" id="IPR002885">
    <property type="entry name" value="PPR_rpt"/>
</dbReference>
<dbReference type="CDD" id="cd18919">
    <property type="entry name" value="bHLH_AtBPE_like"/>
    <property type="match status" value="1"/>
</dbReference>
<feature type="region of interest" description="Disordered" evidence="8">
    <location>
        <begin position="941"/>
        <end position="969"/>
    </location>
</feature>
<organism evidence="10 11">
    <name type="scientific">Musa troglodytarum</name>
    <name type="common">fe'i banana</name>
    <dbReference type="NCBI Taxonomy" id="320322"/>
    <lineage>
        <taxon>Eukaryota</taxon>
        <taxon>Viridiplantae</taxon>
        <taxon>Streptophyta</taxon>
        <taxon>Embryophyta</taxon>
        <taxon>Tracheophyta</taxon>
        <taxon>Spermatophyta</taxon>
        <taxon>Magnoliopsida</taxon>
        <taxon>Liliopsida</taxon>
        <taxon>Zingiberales</taxon>
        <taxon>Musaceae</taxon>
        <taxon>Musa</taxon>
    </lineage>
</organism>
<dbReference type="GO" id="GO:0080090">
    <property type="term" value="P:regulation of primary metabolic process"/>
    <property type="evidence" value="ECO:0007669"/>
    <property type="project" value="UniProtKB-ARBA"/>
</dbReference>
<evidence type="ECO:0000256" key="1">
    <source>
        <dbReference type="ARBA" id="ARBA00004123"/>
    </source>
</evidence>
<evidence type="ECO:0000256" key="2">
    <source>
        <dbReference type="ARBA" id="ARBA00005510"/>
    </source>
</evidence>
<dbReference type="GO" id="GO:0005634">
    <property type="term" value="C:nucleus"/>
    <property type="evidence" value="ECO:0007669"/>
    <property type="project" value="UniProtKB-SubCell"/>
</dbReference>
<keyword evidence="11" id="KW-1185">Reference proteome</keyword>
<feature type="compositionally biased region" description="Low complexity" evidence="8">
    <location>
        <begin position="818"/>
        <end position="837"/>
    </location>
</feature>
<dbReference type="PANTHER" id="PTHR47926:SF384">
    <property type="entry name" value="DYW DOMAIN-CONTAINING PROTEIN"/>
    <property type="match status" value="1"/>
</dbReference>
<dbReference type="InterPro" id="IPR046848">
    <property type="entry name" value="E_motif"/>
</dbReference>
<dbReference type="FunFam" id="1.25.40.10:FF:000366">
    <property type="entry name" value="Pentatricopeptide (PPR) repeat-containing protein"/>
    <property type="match status" value="1"/>
</dbReference>
<gene>
    <name evidence="10" type="ORF">MUK42_00964</name>
</gene>
<dbReference type="PROSITE" id="PS51375">
    <property type="entry name" value="PPR"/>
    <property type="match status" value="2"/>
</dbReference>
<dbReference type="InterPro" id="IPR032867">
    <property type="entry name" value="DYW_dom"/>
</dbReference>
<feature type="repeat" description="PPR" evidence="7">
    <location>
        <begin position="330"/>
        <end position="364"/>
    </location>
</feature>
<evidence type="ECO:0000259" key="9">
    <source>
        <dbReference type="PROSITE" id="PS50888"/>
    </source>
</evidence>
<evidence type="ECO:0000256" key="3">
    <source>
        <dbReference type="ARBA" id="ARBA00022737"/>
    </source>
</evidence>
<dbReference type="Gene3D" id="1.25.40.10">
    <property type="entry name" value="Tetratricopeptide repeat domain"/>
    <property type="match status" value="3"/>
</dbReference>
<dbReference type="InterPro" id="IPR046960">
    <property type="entry name" value="PPR_At4g14850-like_plant"/>
</dbReference>
<dbReference type="Gene3D" id="4.10.280.10">
    <property type="entry name" value="Helix-loop-helix DNA-binding domain"/>
    <property type="match status" value="1"/>
</dbReference>
<dbReference type="InterPro" id="IPR011990">
    <property type="entry name" value="TPR-like_helical_dom_sf"/>
</dbReference>
<dbReference type="InterPro" id="IPR011598">
    <property type="entry name" value="bHLH_dom"/>
</dbReference>
<dbReference type="FunFam" id="4.10.280.10:FF:000002">
    <property type="entry name" value="Basic helix-loop-helix transcription factor"/>
    <property type="match status" value="1"/>
</dbReference>
<evidence type="ECO:0000313" key="10">
    <source>
        <dbReference type="EMBL" id="URD94137.1"/>
    </source>
</evidence>
<dbReference type="SUPFAM" id="SSF47459">
    <property type="entry name" value="HLH, helix-loop-helix DNA-binding domain"/>
    <property type="match status" value="1"/>
</dbReference>
<dbReference type="GO" id="GO:0009451">
    <property type="term" value="P:RNA modification"/>
    <property type="evidence" value="ECO:0007669"/>
    <property type="project" value="InterPro"/>
</dbReference>
<keyword evidence="4" id="KW-0805">Transcription regulation</keyword>
<feature type="region of interest" description="Disordered" evidence="8">
    <location>
        <begin position="816"/>
        <end position="837"/>
    </location>
</feature>
<dbReference type="OrthoDB" id="330671at2759"/>
<keyword evidence="6" id="KW-0539">Nucleus</keyword>
<evidence type="ECO:0000313" key="11">
    <source>
        <dbReference type="Proteomes" id="UP001055439"/>
    </source>
</evidence>
<feature type="domain" description="BHLH" evidence="9">
    <location>
        <begin position="982"/>
        <end position="1032"/>
    </location>
</feature>
<dbReference type="PROSITE" id="PS50888">
    <property type="entry name" value="BHLH"/>
    <property type="match status" value="1"/>
</dbReference>
<keyword evidence="3" id="KW-0677">Repeat</keyword>
<dbReference type="Pfam" id="PF13041">
    <property type="entry name" value="PPR_2"/>
    <property type="match status" value="1"/>
</dbReference>
<dbReference type="SMART" id="SM00353">
    <property type="entry name" value="HLH"/>
    <property type="match status" value="1"/>
</dbReference>
<protein>
    <submittedName>
        <fullName evidence="10">PPR repeat</fullName>
    </submittedName>
</protein>
<comment type="similarity">
    <text evidence="2">Belongs to the bHLH protein family.</text>
</comment>
<feature type="region of interest" description="Disordered" evidence="8">
    <location>
        <begin position="853"/>
        <end position="883"/>
    </location>
</feature>
<evidence type="ECO:0000256" key="7">
    <source>
        <dbReference type="PROSITE-ProRule" id="PRU00708"/>
    </source>
</evidence>
<dbReference type="AlphaFoldDB" id="A0A9E7FHB9"/>
<dbReference type="EMBL" id="CP097505">
    <property type="protein sequence ID" value="URD94137.1"/>
    <property type="molecule type" value="Genomic_DNA"/>
</dbReference>
<dbReference type="Pfam" id="PF01535">
    <property type="entry name" value="PPR"/>
    <property type="match status" value="3"/>
</dbReference>
<dbReference type="FunFam" id="1.25.40.10:FF:000031">
    <property type="entry name" value="Pentatricopeptide repeat-containing protein mitochondrial"/>
    <property type="match status" value="1"/>
</dbReference>
<evidence type="ECO:0000256" key="4">
    <source>
        <dbReference type="ARBA" id="ARBA00023015"/>
    </source>
</evidence>
<feature type="repeat" description="PPR" evidence="7">
    <location>
        <begin position="228"/>
        <end position="258"/>
    </location>
</feature>
<evidence type="ECO:0000256" key="8">
    <source>
        <dbReference type="SAM" id="MobiDB-lite"/>
    </source>
</evidence>
<dbReference type="Pfam" id="PF00010">
    <property type="entry name" value="HLH"/>
    <property type="match status" value="1"/>
</dbReference>
<dbReference type="NCBIfam" id="TIGR00756">
    <property type="entry name" value="PPR"/>
    <property type="match status" value="2"/>
</dbReference>
<reference evidence="10" key="1">
    <citation type="submission" date="2022-05" db="EMBL/GenBank/DDBJ databases">
        <title>The Musa troglodytarum L. genome provides insights into the mechanism of non-climacteric behaviour and enrichment of carotenoids.</title>
        <authorList>
            <person name="Wang J."/>
        </authorList>
    </citation>
    <scope>NUCLEOTIDE SEQUENCE</scope>
    <source>
        <tissue evidence="10">Leaf</tissue>
    </source>
</reference>
<dbReference type="GO" id="GO:0003723">
    <property type="term" value="F:RNA binding"/>
    <property type="evidence" value="ECO:0007669"/>
    <property type="project" value="InterPro"/>
</dbReference>
<dbReference type="Pfam" id="PF14432">
    <property type="entry name" value="DYW_deaminase"/>
    <property type="match status" value="1"/>
</dbReference>
<comment type="subcellular location">
    <subcellularLocation>
        <location evidence="1">Nucleus</location>
    </subcellularLocation>
</comment>
<evidence type="ECO:0000256" key="5">
    <source>
        <dbReference type="ARBA" id="ARBA00023163"/>
    </source>
</evidence>
<sequence length="1157" mass="127068">MLSAASIPVLSAPLPDSIPATSVAKPPPPPPSTNLSLLHLCTHLQEATQVHALMVKTSQTADPYSAGRLAEFYALSDGGSLEHAEKILDSFPHHPPTFVCNTLMRAYSERRNPFLSINLYRQMLVDAVEADRFTFTFTLKACTQLRALAIGMQIHAQVVKHAWESNAHIRNKLIHLYAVSGRIRDARKVFDGSTEPDVVAWNSMLQGYADMDDGENLHNLFDSMPARDVVSWNTMIAYYTEAGKFEEAILMFRLMQESSECGLNRVTLISVLSAVTQLGALGQGQWVHAYIKRHGIELDENLSSALINMYSKCGCIEGAIYTFETTHRRSVDTWNAMIGCFTANGCSLRAIDLFSKMEASLLMPNKITFTCVLNACSHGGLVDRGIRYFEKMSSVYGIEPDVGHYGCMVDLFSRAGLFEKAEEIIQQMPIEPDKVMWKAVVGACRVNKNYELGEKAGLKLIEIAPDDNAGYVLLSNIYAMSNNWNGVYRVRKLMHDRGIKKVPGCSSIELDGLVHEFIAGDAAHARKKEIYEMLDEMAQQLERAGYEPDTTQVLLDIEEEDVKESSLALHSEKLAVAYGLISTSPGAIIRVVKNLRICGDCHSALKLLSQIYDRNIIVRDANRFHHFNRGSCSCTDYCDIRLTEIEVGSCSLLACLDRSRLCIRGTGMDMHGKDGCNSLKNEDNLEYNHSGNSSDWQQCNPSIGCSDSGNPSATVSQGNQIGSTPCSSISMADPFSAGLWNLSTESTSLDLCKDKLQGSSNQITGNSMPIGGTLLQTGSGVLHPSLSHFPSDSAFIERAARFSCFDGSDLGGLMNPYSAAQSQSPHSSASRESSGAQIQKNEINMMEAVRGASLSTTDHGSKEKDNSHAAGNSSSTLPAAMKRKRPSEVVLIPFLSHIRLSLLHRSQVGILRNTTLQDMALDQAKVASQISGEMDDDNMELEKKAEQNSSTAATSTPRGKQVKDGNESSKEDFIHIRARRGQATNSHSLAERVRREKINERMKLLQDLVPGCSKVTGKAMMLDEIINYVQSLQQQVEFLSMKLAAINPRLDIDVEAVLSKYLLQTCTGPSAAMGSSSGIVHPPPLHPSQQGLAQAGLSGMVNLPDLFRRSINAQMTASQGYKEPKMQVPNAWDEELHNVMQMTYNGTVNLNTHRVQR</sequence>
<dbReference type="Proteomes" id="UP001055439">
    <property type="component" value="Chromosome 3"/>
</dbReference>
<feature type="compositionally biased region" description="Polar residues" evidence="8">
    <location>
        <begin position="947"/>
        <end position="958"/>
    </location>
</feature>
<keyword evidence="5" id="KW-0804">Transcription</keyword>
<name>A0A9E7FHB9_9LILI</name>
<dbReference type="Pfam" id="PF20431">
    <property type="entry name" value="E_motif"/>
    <property type="match status" value="1"/>
</dbReference>
<dbReference type="InterPro" id="IPR036638">
    <property type="entry name" value="HLH_DNA-bd_sf"/>
</dbReference>
<evidence type="ECO:0000256" key="6">
    <source>
        <dbReference type="ARBA" id="ARBA00023242"/>
    </source>
</evidence>